<proteinExistence type="predicted"/>
<dbReference type="OrthoDB" id="3815685at2"/>
<dbReference type="Proteomes" id="UP000198215">
    <property type="component" value="Chromosome I"/>
</dbReference>
<dbReference type="PANTHER" id="PTHR39159">
    <property type="match status" value="1"/>
</dbReference>
<evidence type="ECO:0000313" key="4">
    <source>
        <dbReference type="EMBL" id="SCG51026.1"/>
    </source>
</evidence>
<dbReference type="GO" id="GO:0016787">
    <property type="term" value="F:hydrolase activity"/>
    <property type="evidence" value="ECO:0007669"/>
    <property type="project" value="UniProtKB-KW"/>
</dbReference>
<dbReference type="InterPro" id="IPR050212">
    <property type="entry name" value="Ntdp-like"/>
</dbReference>
<evidence type="ECO:0000256" key="1">
    <source>
        <dbReference type="ARBA" id="ARBA00022801"/>
    </source>
</evidence>
<evidence type="ECO:0000313" key="5">
    <source>
        <dbReference type="Proteomes" id="UP000198215"/>
    </source>
</evidence>
<dbReference type="SUPFAM" id="SSF159234">
    <property type="entry name" value="FomD-like"/>
    <property type="match status" value="1"/>
</dbReference>
<gene>
    <name evidence="4" type="ORF">GA0070614_1960</name>
</gene>
<dbReference type="EMBL" id="LT607753">
    <property type="protein sequence ID" value="SCG51026.1"/>
    <property type="molecule type" value="Genomic_DNA"/>
</dbReference>
<accession>A0A1C5HYC5</accession>
<dbReference type="Gene3D" id="2.40.380.10">
    <property type="entry name" value="FomD-like"/>
    <property type="match status" value="1"/>
</dbReference>
<sequence>MPFTYGQTLLRRHVRANLCTHVQPMRVVSDDDAGLLLWKPVGSEFATLVDADGKTQHQLPVDQMRQPQLVRKAWRDYDILVLMPPGAWHSIWWFYKESAFVGWYVNVETPYFRRDSSVDTTDLLLDVVIDPRGNRQWKDEDELAARIGHPLYPDAEAADAARQEGMRLIKLAEEGAYPFDGTYVNFRSDPSWPSPGLPDGWDSESTRAQPVC</sequence>
<dbReference type="InterPro" id="IPR007295">
    <property type="entry name" value="DUF402"/>
</dbReference>
<evidence type="ECO:0000256" key="2">
    <source>
        <dbReference type="SAM" id="MobiDB-lite"/>
    </source>
</evidence>
<dbReference type="InterPro" id="IPR035930">
    <property type="entry name" value="FomD-like_sf"/>
</dbReference>
<evidence type="ECO:0000259" key="3">
    <source>
        <dbReference type="Pfam" id="PF04167"/>
    </source>
</evidence>
<dbReference type="AlphaFoldDB" id="A0A1C5HYC5"/>
<name>A0A1C5HYC5_9ACTN</name>
<feature type="region of interest" description="Disordered" evidence="2">
    <location>
        <begin position="190"/>
        <end position="212"/>
    </location>
</feature>
<feature type="domain" description="DUF402" evidence="3">
    <location>
        <begin position="57"/>
        <end position="176"/>
    </location>
</feature>
<protein>
    <recommendedName>
        <fullName evidence="3">DUF402 domain-containing protein</fullName>
    </recommendedName>
</protein>
<dbReference type="Pfam" id="PF04167">
    <property type="entry name" value="DUF402"/>
    <property type="match status" value="1"/>
</dbReference>
<keyword evidence="5" id="KW-1185">Reference proteome</keyword>
<reference evidence="5" key="1">
    <citation type="submission" date="2016-06" db="EMBL/GenBank/DDBJ databases">
        <authorList>
            <person name="Varghese N."/>
            <person name="Submissions Spin"/>
        </authorList>
    </citation>
    <scope>NUCLEOTIDE SEQUENCE [LARGE SCALE GENOMIC DNA]</scope>
    <source>
        <strain evidence="5">DSM 45161</strain>
    </source>
</reference>
<dbReference type="PANTHER" id="PTHR39159:SF1">
    <property type="entry name" value="UPF0374 PROTEIN YGAC"/>
    <property type="match status" value="1"/>
</dbReference>
<keyword evidence="1" id="KW-0378">Hydrolase</keyword>
<organism evidence="4 5">
    <name type="scientific">Micromonospora coxensis</name>
    <dbReference type="NCBI Taxonomy" id="356852"/>
    <lineage>
        <taxon>Bacteria</taxon>
        <taxon>Bacillati</taxon>
        <taxon>Actinomycetota</taxon>
        <taxon>Actinomycetes</taxon>
        <taxon>Micromonosporales</taxon>
        <taxon>Micromonosporaceae</taxon>
        <taxon>Micromonospora</taxon>
    </lineage>
</organism>